<gene>
    <name evidence="2" type="ORF">SASPL_116289</name>
</gene>
<dbReference type="AlphaFoldDB" id="A0A8X8ZV94"/>
<evidence type="ECO:0000256" key="1">
    <source>
        <dbReference type="SAM" id="SignalP"/>
    </source>
</evidence>
<dbReference type="Proteomes" id="UP000298416">
    <property type="component" value="Unassembled WGS sequence"/>
</dbReference>
<evidence type="ECO:0000313" key="2">
    <source>
        <dbReference type="EMBL" id="KAG6419777.1"/>
    </source>
</evidence>
<name>A0A8X8ZV94_SALSN</name>
<keyword evidence="1" id="KW-0732">Signal</keyword>
<comment type="caution">
    <text evidence="2">The sequence shown here is derived from an EMBL/GenBank/DDBJ whole genome shotgun (WGS) entry which is preliminary data.</text>
</comment>
<protein>
    <recommendedName>
        <fullName evidence="4">Secreted protein</fullName>
    </recommendedName>
</protein>
<reference evidence="2" key="2">
    <citation type="submission" date="2020-08" db="EMBL/GenBank/DDBJ databases">
        <title>Plant Genome Project.</title>
        <authorList>
            <person name="Zhang R.-G."/>
        </authorList>
    </citation>
    <scope>NUCLEOTIDE SEQUENCE</scope>
    <source>
        <strain evidence="2">Huo1</strain>
        <tissue evidence="2">Leaf</tissue>
    </source>
</reference>
<dbReference type="EMBL" id="PNBA02000006">
    <property type="protein sequence ID" value="KAG6419777.1"/>
    <property type="molecule type" value="Genomic_DNA"/>
</dbReference>
<organism evidence="2">
    <name type="scientific">Salvia splendens</name>
    <name type="common">Scarlet sage</name>
    <dbReference type="NCBI Taxonomy" id="180675"/>
    <lineage>
        <taxon>Eukaryota</taxon>
        <taxon>Viridiplantae</taxon>
        <taxon>Streptophyta</taxon>
        <taxon>Embryophyta</taxon>
        <taxon>Tracheophyta</taxon>
        <taxon>Spermatophyta</taxon>
        <taxon>Magnoliopsida</taxon>
        <taxon>eudicotyledons</taxon>
        <taxon>Gunneridae</taxon>
        <taxon>Pentapetalae</taxon>
        <taxon>asterids</taxon>
        <taxon>lamiids</taxon>
        <taxon>Lamiales</taxon>
        <taxon>Lamiaceae</taxon>
        <taxon>Nepetoideae</taxon>
        <taxon>Mentheae</taxon>
        <taxon>Salviinae</taxon>
        <taxon>Salvia</taxon>
        <taxon>Salvia subgen. Calosphace</taxon>
        <taxon>core Calosphace</taxon>
    </lineage>
</organism>
<evidence type="ECO:0000313" key="3">
    <source>
        <dbReference type="Proteomes" id="UP000298416"/>
    </source>
</evidence>
<accession>A0A8X8ZV94</accession>
<reference evidence="2" key="1">
    <citation type="submission" date="2018-01" db="EMBL/GenBank/DDBJ databases">
        <authorList>
            <person name="Mao J.F."/>
        </authorList>
    </citation>
    <scope>NUCLEOTIDE SEQUENCE</scope>
    <source>
        <strain evidence="2">Huo1</strain>
        <tissue evidence="2">Leaf</tissue>
    </source>
</reference>
<sequence>MLGRTMWLGFEMLILACPFQAGSWTMGHVRRHGLLGLWELGHGAHANAWASWPVEWWVLRQAGHRAANTSRSWQWKDNGSVCFGSIKAIPEAKDERKRASRLAGLTNETEFEGSSLLEDPGR</sequence>
<evidence type="ECO:0008006" key="4">
    <source>
        <dbReference type="Google" id="ProtNLM"/>
    </source>
</evidence>
<feature type="signal peptide" evidence="1">
    <location>
        <begin position="1"/>
        <end position="16"/>
    </location>
</feature>
<proteinExistence type="predicted"/>
<feature type="chain" id="PRO_5036472443" description="Secreted protein" evidence="1">
    <location>
        <begin position="17"/>
        <end position="122"/>
    </location>
</feature>
<keyword evidence="3" id="KW-1185">Reference proteome</keyword>